<gene>
    <name evidence="8" type="ordered locus">Lbys_2988</name>
</gene>
<keyword evidence="3 5" id="KW-0238">DNA-binding</keyword>
<dbReference type="InterPro" id="IPR044068">
    <property type="entry name" value="CB"/>
</dbReference>
<evidence type="ECO:0000256" key="5">
    <source>
        <dbReference type="PROSITE-ProRule" id="PRU01248"/>
    </source>
</evidence>
<organism evidence="8 9">
    <name type="scientific">Leadbetterella byssophila (strain DSM 17132 / JCM 16389 / KACC 11308 / NBRC 106382 / 4M15)</name>
    <dbReference type="NCBI Taxonomy" id="649349"/>
    <lineage>
        <taxon>Bacteria</taxon>
        <taxon>Pseudomonadati</taxon>
        <taxon>Bacteroidota</taxon>
        <taxon>Cytophagia</taxon>
        <taxon>Cytophagales</taxon>
        <taxon>Leadbetterellaceae</taxon>
        <taxon>Leadbetterella</taxon>
    </lineage>
</organism>
<dbReference type="SUPFAM" id="SSF56349">
    <property type="entry name" value="DNA breaking-rejoining enzymes"/>
    <property type="match status" value="1"/>
</dbReference>
<sequence length="275" mass="31884">MKTEHILKEFEKQLIEQRYAPNTIRAYLDYSKLYLQHVQPYESLQDVPLSEIESFVKQKSDQISISYQKGLVGAIKKIHDLVGKQKLELKFLYPKRKFESLPKYFSKEEIKRIFDATPNVKHKAILMIIYSCGLRVSDLINLKMSDIKTHDKLLSIRSTKNSKDRWVTLPDPLIKILRSYYNEYQPKNYLFENPDGGQYSERSVQLILKRALKNGGIKTAGTVHSLRHSFAIHLLQSGTDLHTVQSLMGHQSIKTTEIYAQMIQSKPTPSPLDFL</sequence>
<dbReference type="EMBL" id="CP002305">
    <property type="protein sequence ID" value="ADQ18650.1"/>
    <property type="molecule type" value="Genomic_DNA"/>
</dbReference>
<evidence type="ECO:0000256" key="1">
    <source>
        <dbReference type="ARBA" id="ARBA00008857"/>
    </source>
</evidence>
<feature type="domain" description="Tyr recombinase" evidence="6">
    <location>
        <begin position="100"/>
        <end position="273"/>
    </location>
</feature>
<name>E4RTB2_LEAB4</name>
<dbReference type="GO" id="GO:0003677">
    <property type="term" value="F:DNA binding"/>
    <property type="evidence" value="ECO:0007669"/>
    <property type="project" value="UniProtKB-UniRule"/>
</dbReference>
<dbReference type="InterPro" id="IPR013762">
    <property type="entry name" value="Integrase-like_cat_sf"/>
</dbReference>
<dbReference type="Proteomes" id="UP000007435">
    <property type="component" value="Chromosome"/>
</dbReference>
<dbReference type="InterPro" id="IPR002104">
    <property type="entry name" value="Integrase_catalytic"/>
</dbReference>
<dbReference type="GO" id="GO:0006310">
    <property type="term" value="P:DNA recombination"/>
    <property type="evidence" value="ECO:0007669"/>
    <property type="project" value="UniProtKB-KW"/>
</dbReference>
<dbReference type="Gene3D" id="1.10.443.10">
    <property type="entry name" value="Intergrase catalytic core"/>
    <property type="match status" value="1"/>
</dbReference>
<keyword evidence="9" id="KW-1185">Reference proteome</keyword>
<reference evidence="8 9" key="2">
    <citation type="journal article" date="2011" name="Stand. Genomic Sci.">
        <title>Complete genome sequence of Leadbetterella byssophila type strain (4M15).</title>
        <authorList>
            <person name="Abt B."/>
            <person name="Teshima H."/>
            <person name="Lucas S."/>
            <person name="Lapidus A."/>
            <person name="Del Rio T.G."/>
            <person name="Nolan M."/>
            <person name="Tice H."/>
            <person name="Cheng J.F."/>
            <person name="Pitluck S."/>
            <person name="Liolios K."/>
            <person name="Pagani I."/>
            <person name="Ivanova N."/>
            <person name="Mavromatis K."/>
            <person name="Pati A."/>
            <person name="Tapia R."/>
            <person name="Han C."/>
            <person name="Goodwin L."/>
            <person name="Chen A."/>
            <person name="Palaniappan K."/>
            <person name="Land M."/>
            <person name="Hauser L."/>
            <person name="Chang Y.J."/>
            <person name="Jeffries C.D."/>
            <person name="Rohde M."/>
            <person name="Goker M."/>
            <person name="Tindall B.J."/>
            <person name="Detter J.C."/>
            <person name="Woyke T."/>
            <person name="Bristow J."/>
            <person name="Eisen J.A."/>
            <person name="Markowitz V."/>
            <person name="Hugenholtz P."/>
            <person name="Klenk H.P."/>
            <person name="Kyrpides N.C."/>
        </authorList>
    </citation>
    <scope>NUCLEOTIDE SEQUENCE [LARGE SCALE GENOMIC DNA]</scope>
    <source>
        <strain evidence="9">DSM 17132 / JCM 16389 / KACC 11308 / NBRC 106382 / 4M15</strain>
    </source>
</reference>
<dbReference type="GO" id="GO:0015074">
    <property type="term" value="P:DNA integration"/>
    <property type="evidence" value="ECO:0007669"/>
    <property type="project" value="UniProtKB-KW"/>
</dbReference>
<evidence type="ECO:0000256" key="4">
    <source>
        <dbReference type="ARBA" id="ARBA00023172"/>
    </source>
</evidence>
<comment type="similarity">
    <text evidence="1">Belongs to the 'phage' integrase family.</text>
</comment>
<dbReference type="PROSITE" id="PS51898">
    <property type="entry name" value="TYR_RECOMBINASE"/>
    <property type="match status" value="1"/>
</dbReference>
<dbReference type="RefSeq" id="WP_013409682.1">
    <property type="nucleotide sequence ID" value="NC_014655.1"/>
</dbReference>
<evidence type="ECO:0000313" key="8">
    <source>
        <dbReference type="EMBL" id="ADQ18650.1"/>
    </source>
</evidence>
<dbReference type="InterPro" id="IPR010998">
    <property type="entry name" value="Integrase_recombinase_N"/>
</dbReference>
<dbReference type="HOGENOM" id="CLU_027562_9_5_10"/>
<dbReference type="Gene3D" id="1.10.150.130">
    <property type="match status" value="1"/>
</dbReference>
<proteinExistence type="inferred from homology"/>
<dbReference type="Pfam" id="PF00589">
    <property type="entry name" value="Phage_integrase"/>
    <property type="match status" value="1"/>
</dbReference>
<evidence type="ECO:0000256" key="3">
    <source>
        <dbReference type="ARBA" id="ARBA00023125"/>
    </source>
</evidence>
<dbReference type="InterPro" id="IPR050090">
    <property type="entry name" value="Tyrosine_recombinase_XerCD"/>
</dbReference>
<dbReference type="KEGG" id="lby:Lbys_2988"/>
<dbReference type="AlphaFoldDB" id="E4RTB2"/>
<accession>E4RTB2</accession>
<evidence type="ECO:0000313" key="9">
    <source>
        <dbReference type="Proteomes" id="UP000007435"/>
    </source>
</evidence>
<evidence type="ECO:0000259" key="6">
    <source>
        <dbReference type="PROSITE" id="PS51898"/>
    </source>
</evidence>
<feature type="domain" description="Core-binding (CB)" evidence="7">
    <location>
        <begin position="1"/>
        <end position="83"/>
    </location>
</feature>
<keyword evidence="2" id="KW-0229">DNA integration</keyword>
<dbReference type="STRING" id="649349.Lbys_2988"/>
<evidence type="ECO:0000256" key="2">
    <source>
        <dbReference type="ARBA" id="ARBA00022908"/>
    </source>
</evidence>
<keyword evidence="4" id="KW-0233">DNA recombination</keyword>
<dbReference type="PANTHER" id="PTHR30349:SF41">
    <property type="entry name" value="INTEGRASE_RECOMBINASE PROTEIN MJ0367-RELATED"/>
    <property type="match status" value="1"/>
</dbReference>
<dbReference type="eggNOG" id="COG4974">
    <property type="taxonomic scope" value="Bacteria"/>
</dbReference>
<dbReference type="PANTHER" id="PTHR30349">
    <property type="entry name" value="PHAGE INTEGRASE-RELATED"/>
    <property type="match status" value="1"/>
</dbReference>
<protein>
    <submittedName>
        <fullName evidence="8">Integrase family protein</fullName>
    </submittedName>
</protein>
<dbReference type="InterPro" id="IPR011010">
    <property type="entry name" value="DNA_brk_join_enz"/>
</dbReference>
<evidence type="ECO:0000259" key="7">
    <source>
        <dbReference type="PROSITE" id="PS51900"/>
    </source>
</evidence>
<dbReference type="OrthoDB" id="9801717at2"/>
<reference key="1">
    <citation type="submission" date="2010-11" db="EMBL/GenBank/DDBJ databases">
        <title>The complete genome of Leadbetterella byssophila DSM 17132.</title>
        <authorList>
            <consortium name="US DOE Joint Genome Institute (JGI-PGF)"/>
            <person name="Lucas S."/>
            <person name="Copeland A."/>
            <person name="Lapidus A."/>
            <person name="Glavina del Rio T."/>
            <person name="Dalin E."/>
            <person name="Tice H."/>
            <person name="Bruce D."/>
            <person name="Goodwin L."/>
            <person name="Pitluck S."/>
            <person name="Kyrpides N."/>
            <person name="Mavromatis K."/>
            <person name="Ivanova N."/>
            <person name="Teshima H."/>
            <person name="Brettin T."/>
            <person name="Detter J.C."/>
            <person name="Han C."/>
            <person name="Tapia R."/>
            <person name="Land M."/>
            <person name="Hauser L."/>
            <person name="Markowitz V."/>
            <person name="Cheng J.-F."/>
            <person name="Hugenholtz P."/>
            <person name="Woyke T."/>
            <person name="Wu D."/>
            <person name="Tindall B."/>
            <person name="Pomrenke H.G."/>
            <person name="Brambilla E."/>
            <person name="Klenk H.-P."/>
            <person name="Eisen J.A."/>
        </authorList>
    </citation>
    <scope>NUCLEOTIDE SEQUENCE [LARGE SCALE GENOMIC DNA]</scope>
    <source>
        <strain>DSM 17132</strain>
    </source>
</reference>
<dbReference type="PROSITE" id="PS51900">
    <property type="entry name" value="CB"/>
    <property type="match status" value="1"/>
</dbReference>